<accession>A0AC61RVZ5</accession>
<dbReference type="EMBL" id="SRYA01000024">
    <property type="protein sequence ID" value="TGY95809.1"/>
    <property type="molecule type" value="Genomic_DNA"/>
</dbReference>
<sequence length="134" mass="15279">MKILLDTHIAIWSVLDSEELSDAARAMILDESNEIYYSVASVWEITIKHMAHPETFLYSGKHLEKGCEANGFVSLPIFNKHSIELETLVRPKEAPPHKDPFDRILLAQAKSEGMKFMTHDSLIPYYNESFVISV</sequence>
<dbReference type="Proteomes" id="UP000304953">
    <property type="component" value="Unassembled WGS sequence"/>
</dbReference>
<evidence type="ECO:0000313" key="2">
    <source>
        <dbReference type="Proteomes" id="UP000304953"/>
    </source>
</evidence>
<proteinExistence type="predicted"/>
<gene>
    <name evidence="1" type="ORF">E5329_13265</name>
</gene>
<reference evidence="1" key="1">
    <citation type="submission" date="2019-04" db="EMBL/GenBank/DDBJ databases">
        <title>Microbes associate with the intestines of laboratory mice.</title>
        <authorList>
            <person name="Navarre W."/>
            <person name="Wong E."/>
            <person name="Huang K."/>
            <person name="Tropini C."/>
            <person name="Ng K."/>
            <person name="Yu B."/>
        </authorList>
    </citation>
    <scope>NUCLEOTIDE SEQUENCE</scope>
    <source>
        <strain evidence="1">NM01_1-7b</strain>
    </source>
</reference>
<evidence type="ECO:0000313" key="1">
    <source>
        <dbReference type="EMBL" id="TGY95809.1"/>
    </source>
</evidence>
<organism evidence="1 2">
    <name type="scientific">Petralouisia muris</name>
    <dbReference type="NCBI Taxonomy" id="3032872"/>
    <lineage>
        <taxon>Bacteria</taxon>
        <taxon>Bacillati</taxon>
        <taxon>Bacillota</taxon>
        <taxon>Clostridia</taxon>
        <taxon>Lachnospirales</taxon>
        <taxon>Lachnospiraceae</taxon>
        <taxon>Petralouisia</taxon>
    </lineage>
</organism>
<comment type="caution">
    <text evidence="1">The sequence shown here is derived from an EMBL/GenBank/DDBJ whole genome shotgun (WGS) entry which is preliminary data.</text>
</comment>
<name>A0AC61RVZ5_9FIRM</name>
<keyword evidence="2" id="KW-1185">Reference proteome</keyword>
<protein>
    <submittedName>
        <fullName evidence="1">Type II toxin-antitoxin system VapC family toxin</fullName>
    </submittedName>
</protein>